<organism evidence="2 3">
    <name type="scientific">Daphnia magna</name>
    <dbReference type="NCBI Taxonomy" id="35525"/>
    <lineage>
        <taxon>Eukaryota</taxon>
        <taxon>Metazoa</taxon>
        <taxon>Ecdysozoa</taxon>
        <taxon>Arthropoda</taxon>
        <taxon>Crustacea</taxon>
        <taxon>Branchiopoda</taxon>
        <taxon>Diplostraca</taxon>
        <taxon>Cladocera</taxon>
        <taxon>Anomopoda</taxon>
        <taxon>Daphniidae</taxon>
        <taxon>Daphnia</taxon>
    </lineage>
</organism>
<protein>
    <recommendedName>
        <fullName evidence="4">DUF5641 domain-containing protein</fullName>
    </recommendedName>
</protein>
<evidence type="ECO:0008006" key="4">
    <source>
        <dbReference type="Google" id="ProtNLM"/>
    </source>
</evidence>
<proteinExistence type="predicted"/>
<evidence type="ECO:0000256" key="1">
    <source>
        <dbReference type="SAM" id="MobiDB-lite"/>
    </source>
</evidence>
<name>A0ABR0B0W7_9CRUS</name>
<feature type="region of interest" description="Disordered" evidence="1">
    <location>
        <begin position="124"/>
        <end position="143"/>
    </location>
</feature>
<dbReference type="EMBL" id="JAOYFB010000039">
    <property type="protein sequence ID" value="KAK4031024.1"/>
    <property type="molecule type" value="Genomic_DNA"/>
</dbReference>
<comment type="caution">
    <text evidence="2">The sequence shown here is derived from an EMBL/GenBank/DDBJ whole genome shotgun (WGS) entry which is preliminary data.</text>
</comment>
<reference evidence="2 3" key="1">
    <citation type="journal article" date="2023" name="Nucleic Acids Res.">
        <title>The hologenome of Daphnia magna reveals possible DNA methylation and microbiome-mediated evolution of the host genome.</title>
        <authorList>
            <person name="Chaturvedi A."/>
            <person name="Li X."/>
            <person name="Dhandapani V."/>
            <person name="Marshall H."/>
            <person name="Kissane S."/>
            <person name="Cuenca-Cambronero M."/>
            <person name="Asole G."/>
            <person name="Calvet F."/>
            <person name="Ruiz-Romero M."/>
            <person name="Marangio P."/>
            <person name="Guigo R."/>
            <person name="Rago D."/>
            <person name="Mirbahai L."/>
            <person name="Eastwood N."/>
            <person name="Colbourne J.K."/>
            <person name="Zhou J."/>
            <person name="Mallon E."/>
            <person name="Orsini L."/>
        </authorList>
    </citation>
    <scope>NUCLEOTIDE SEQUENCE [LARGE SCALE GENOMIC DNA]</scope>
    <source>
        <strain evidence="2">LRV0_1</strain>
    </source>
</reference>
<gene>
    <name evidence="2" type="ORF">OUZ56_024531</name>
</gene>
<dbReference type="Proteomes" id="UP001234178">
    <property type="component" value="Unassembled WGS sequence"/>
</dbReference>
<accession>A0ABR0B0W7</accession>
<evidence type="ECO:0000313" key="2">
    <source>
        <dbReference type="EMBL" id="KAK4031024.1"/>
    </source>
</evidence>
<evidence type="ECO:0000313" key="3">
    <source>
        <dbReference type="Proteomes" id="UP001234178"/>
    </source>
</evidence>
<sequence length="222" mass="24651">MAPDATNLKLLEMDRQRRGMSGYLRTICDGLLSPNRQVPLKGGPGQDPVGEVVIIHDDNTQAPYVEIGVVKEVITSKRRLIRSVMVKRRTGTLSTVPFNRYTPELREDSAGRRRNSTYARVELNQKKQPTRGRRRSSRAGRAVPRALGGECVGNILRSQHSTTRVEDDALPSLPPGLPLENVQGKSQLVTEIPHLQDNSQCSRVLYFIVTFSSLPKAQSGLN</sequence>
<keyword evidence="3" id="KW-1185">Reference proteome</keyword>
<feature type="compositionally biased region" description="Basic residues" evidence="1">
    <location>
        <begin position="128"/>
        <end position="138"/>
    </location>
</feature>